<keyword evidence="1" id="KW-0472">Membrane</keyword>
<reference evidence="3 4" key="1">
    <citation type="journal article" date="2019" name="Nat. Ecol. Evol.">
        <title>Megaphylogeny resolves global patterns of mushroom evolution.</title>
        <authorList>
            <person name="Varga T."/>
            <person name="Krizsan K."/>
            <person name="Foldi C."/>
            <person name="Dima B."/>
            <person name="Sanchez-Garcia M."/>
            <person name="Sanchez-Ramirez S."/>
            <person name="Szollosi G.J."/>
            <person name="Szarkandi J.G."/>
            <person name="Papp V."/>
            <person name="Albert L."/>
            <person name="Andreopoulos W."/>
            <person name="Angelini C."/>
            <person name="Antonin V."/>
            <person name="Barry K.W."/>
            <person name="Bougher N.L."/>
            <person name="Buchanan P."/>
            <person name="Buyck B."/>
            <person name="Bense V."/>
            <person name="Catcheside P."/>
            <person name="Chovatia M."/>
            <person name="Cooper J."/>
            <person name="Damon W."/>
            <person name="Desjardin D."/>
            <person name="Finy P."/>
            <person name="Geml J."/>
            <person name="Haridas S."/>
            <person name="Hughes K."/>
            <person name="Justo A."/>
            <person name="Karasinski D."/>
            <person name="Kautmanova I."/>
            <person name="Kiss B."/>
            <person name="Kocsube S."/>
            <person name="Kotiranta H."/>
            <person name="LaButti K.M."/>
            <person name="Lechner B.E."/>
            <person name="Liimatainen K."/>
            <person name="Lipzen A."/>
            <person name="Lukacs Z."/>
            <person name="Mihaltcheva S."/>
            <person name="Morgado L.N."/>
            <person name="Niskanen T."/>
            <person name="Noordeloos M.E."/>
            <person name="Ohm R.A."/>
            <person name="Ortiz-Santana B."/>
            <person name="Ovrebo C."/>
            <person name="Racz N."/>
            <person name="Riley R."/>
            <person name="Savchenko A."/>
            <person name="Shiryaev A."/>
            <person name="Soop K."/>
            <person name="Spirin V."/>
            <person name="Szebenyi C."/>
            <person name="Tomsovsky M."/>
            <person name="Tulloss R.E."/>
            <person name="Uehling J."/>
            <person name="Grigoriev I.V."/>
            <person name="Vagvolgyi C."/>
            <person name="Papp T."/>
            <person name="Martin F.M."/>
            <person name="Miettinen O."/>
            <person name="Hibbett D.S."/>
            <person name="Nagy L.G."/>
        </authorList>
    </citation>
    <scope>NUCLEOTIDE SEQUENCE [LARGE SCALE GENOMIC DNA]</scope>
    <source>
        <strain evidence="3 4">CBS 166.37</strain>
    </source>
</reference>
<keyword evidence="4" id="KW-1185">Reference proteome</keyword>
<dbReference type="PANTHER" id="PTHR40465:SF1">
    <property type="entry name" value="DUF6534 DOMAIN-CONTAINING PROTEIN"/>
    <property type="match status" value="1"/>
</dbReference>
<evidence type="ECO:0000313" key="4">
    <source>
        <dbReference type="Proteomes" id="UP000308652"/>
    </source>
</evidence>
<dbReference type="Pfam" id="PF20152">
    <property type="entry name" value="DUF6534"/>
    <property type="match status" value="1"/>
</dbReference>
<dbReference type="Proteomes" id="UP000308652">
    <property type="component" value="Unassembled WGS sequence"/>
</dbReference>
<proteinExistence type="predicted"/>
<dbReference type="AlphaFoldDB" id="A0A5C3M5K2"/>
<organism evidence="3 4">
    <name type="scientific">Crucibulum laeve</name>
    <dbReference type="NCBI Taxonomy" id="68775"/>
    <lineage>
        <taxon>Eukaryota</taxon>
        <taxon>Fungi</taxon>
        <taxon>Dikarya</taxon>
        <taxon>Basidiomycota</taxon>
        <taxon>Agaricomycotina</taxon>
        <taxon>Agaricomycetes</taxon>
        <taxon>Agaricomycetidae</taxon>
        <taxon>Agaricales</taxon>
        <taxon>Agaricineae</taxon>
        <taxon>Nidulariaceae</taxon>
        <taxon>Crucibulum</taxon>
    </lineage>
</organism>
<dbReference type="OrthoDB" id="2964254at2759"/>
<feature type="transmembrane region" description="Helical" evidence="1">
    <location>
        <begin position="159"/>
        <end position="179"/>
    </location>
</feature>
<feature type="domain" description="DUF6534" evidence="2">
    <location>
        <begin position="96"/>
        <end position="183"/>
    </location>
</feature>
<evidence type="ECO:0000256" key="1">
    <source>
        <dbReference type="SAM" id="Phobius"/>
    </source>
</evidence>
<accession>A0A5C3M5K2</accession>
<feature type="transmembrane region" description="Helical" evidence="1">
    <location>
        <begin position="87"/>
        <end position="109"/>
    </location>
</feature>
<feature type="transmembrane region" description="Helical" evidence="1">
    <location>
        <begin position="129"/>
        <end position="153"/>
    </location>
</feature>
<keyword evidence="1" id="KW-0812">Transmembrane</keyword>
<gene>
    <name evidence="3" type="ORF">BDQ12DRAFT_722509</name>
</gene>
<dbReference type="EMBL" id="ML213600">
    <property type="protein sequence ID" value="TFK39118.1"/>
    <property type="molecule type" value="Genomic_DNA"/>
</dbReference>
<evidence type="ECO:0000313" key="3">
    <source>
        <dbReference type="EMBL" id="TFK39118.1"/>
    </source>
</evidence>
<name>A0A5C3M5K2_9AGAR</name>
<sequence>MFIIDFGYTERLDRNPNSLNIAMLMGGMVDHLVKAIFIYRLYKFSGTLYIPIPLGLFSVFLFSIIVLSTIEALEAVTFRPLSPELEWLLSVVFIGSAVQDLMVAGSLCYYIQKARKEALKNTTLLLDRLFIYTIQTGLATSLAAVSTAVSFFTMNHNNVWEMLVILMHSLFSNALLSTLNARTKLVSMQQHAINITEDMIAIDDMVFAPGKVPNEIGSSYTERDPMELQRVVVGHNSEAND</sequence>
<dbReference type="PANTHER" id="PTHR40465">
    <property type="entry name" value="CHROMOSOME 1, WHOLE GENOME SHOTGUN SEQUENCE"/>
    <property type="match status" value="1"/>
</dbReference>
<evidence type="ECO:0000259" key="2">
    <source>
        <dbReference type="Pfam" id="PF20152"/>
    </source>
</evidence>
<dbReference type="InterPro" id="IPR045339">
    <property type="entry name" value="DUF6534"/>
</dbReference>
<feature type="transmembrane region" description="Helical" evidence="1">
    <location>
        <begin position="48"/>
        <end position="67"/>
    </location>
</feature>
<protein>
    <recommendedName>
        <fullName evidence="2">DUF6534 domain-containing protein</fullName>
    </recommendedName>
</protein>
<keyword evidence="1" id="KW-1133">Transmembrane helix</keyword>